<dbReference type="InterPro" id="IPR012867">
    <property type="entry name" value="DUF1648"/>
</dbReference>
<gene>
    <name evidence="3" type="ORF">GCM10023184_21960</name>
</gene>
<name>A0ABP8GVZ1_9BACT</name>
<evidence type="ECO:0000256" key="1">
    <source>
        <dbReference type="SAM" id="Phobius"/>
    </source>
</evidence>
<evidence type="ECO:0000313" key="4">
    <source>
        <dbReference type="Proteomes" id="UP001501725"/>
    </source>
</evidence>
<keyword evidence="1" id="KW-1133">Transmembrane helix</keyword>
<feature type="transmembrane region" description="Helical" evidence="1">
    <location>
        <begin position="36"/>
        <end position="55"/>
    </location>
</feature>
<accession>A0ABP8GVZ1</accession>
<keyword evidence="1" id="KW-0472">Membrane</keyword>
<evidence type="ECO:0000313" key="3">
    <source>
        <dbReference type="EMBL" id="GAA4330675.1"/>
    </source>
</evidence>
<comment type="caution">
    <text evidence="3">The sequence shown here is derived from an EMBL/GenBank/DDBJ whole genome shotgun (WGS) entry which is preliminary data.</text>
</comment>
<reference evidence="4" key="1">
    <citation type="journal article" date="2019" name="Int. J. Syst. Evol. Microbiol.">
        <title>The Global Catalogue of Microorganisms (GCM) 10K type strain sequencing project: providing services to taxonomists for standard genome sequencing and annotation.</title>
        <authorList>
            <consortium name="The Broad Institute Genomics Platform"/>
            <consortium name="The Broad Institute Genome Sequencing Center for Infectious Disease"/>
            <person name="Wu L."/>
            <person name="Ma J."/>
        </authorList>
    </citation>
    <scope>NUCLEOTIDE SEQUENCE [LARGE SCALE GENOMIC DNA]</scope>
    <source>
        <strain evidence="4">JCM 17919</strain>
    </source>
</reference>
<proteinExistence type="predicted"/>
<sequence>MLTLWILVAISYERLPRTIPIHFNALGEADGFGPRFTVWLLLGLLTGIFLLLSAIGRHVHRFPRKSGEGPATEAEYRTLRLFFQWLKLSILLVFAIDIALLFPAVMGNATRQRPWLLPVNIGILLLPTAWLLWTVLRQRRTPA</sequence>
<protein>
    <recommendedName>
        <fullName evidence="2">DUF1648 domain-containing protein</fullName>
    </recommendedName>
</protein>
<feature type="transmembrane region" description="Helical" evidence="1">
    <location>
        <begin position="115"/>
        <end position="136"/>
    </location>
</feature>
<keyword evidence="1" id="KW-0812">Transmembrane</keyword>
<evidence type="ECO:0000259" key="2">
    <source>
        <dbReference type="Pfam" id="PF07853"/>
    </source>
</evidence>
<organism evidence="3 4">
    <name type="scientific">Flaviaesturariibacter amylovorans</name>
    <dbReference type="NCBI Taxonomy" id="1084520"/>
    <lineage>
        <taxon>Bacteria</taxon>
        <taxon>Pseudomonadati</taxon>
        <taxon>Bacteroidota</taxon>
        <taxon>Chitinophagia</taxon>
        <taxon>Chitinophagales</taxon>
        <taxon>Chitinophagaceae</taxon>
        <taxon>Flaviaestuariibacter</taxon>
    </lineage>
</organism>
<dbReference type="Pfam" id="PF07853">
    <property type="entry name" value="DUF1648"/>
    <property type="match status" value="1"/>
</dbReference>
<feature type="domain" description="DUF1648" evidence="2">
    <location>
        <begin position="3"/>
        <end position="45"/>
    </location>
</feature>
<dbReference type="Proteomes" id="UP001501725">
    <property type="component" value="Unassembled WGS sequence"/>
</dbReference>
<keyword evidence="4" id="KW-1185">Reference proteome</keyword>
<dbReference type="EMBL" id="BAABGY010000007">
    <property type="protein sequence ID" value="GAA4330675.1"/>
    <property type="molecule type" value="Genomic_DNA"/>
</dbReference>
<feature type="transmembrane region" description="Helical" evidence="1">
    <location>
        <begin position="85"/>
        <end position="109"/>
    </location>
</feature>